<dbReference type="InterPro" id="IPR036409">
    <property type="entry name" value="Aldolase_II/adducin_N_sf"/>
</dbReference>
<dbReference type="PANTHER" id="PTHR22789:SF0">
    <property type="entry name" value="3-OXO-TETRONATE 4-PHOSPHATE DECARBOXYLASE-RELATED"/>
    <property type="match status" value="1"/>
</dbReference>
<keyword evidence="2 4" id="KW-0456">Lyase</keyword>
<dbReference type="GO" id="GO:0019323">
    <property type="term" value="P:pentose catabolic process"/>
    <property type="evidence" value="ECO:0007669"/>
    <property type="project" value="TreeGrafter"/>
</dbReference>
<dbReference type="PANTHER" id="PTHR22789">
    <property type="entry name" value="FUCULOSE PHOSPHATE ALDOLASE"/>
    <property type="match status" value="1"/>
</dbReference>
<keyword evidence="1" id="KW-0479">Metal-binding</keyword>
<gene>
    <name evidence="4" type="primary">fucA</name>
    <name evidence="4" type="ORF">SCFA_2610004</name>
</gene>
<dbReference type="Gene3D" id="3.40.225.10">
    <property type="entry name" value="Class II aldolase/adducin N-terminal domain"/>
    <property type="match status" value="1"/>
</dbReference>
<accession>A0A485LZP8</accession>
<proteinExistence type="predicted"/>
<dbReference type="SUPFAM" id="SSF53639">
    <property type="entry name" value="AraD/HMP-PK domain-like"/>
    <property type="match status" value="1"/>
</dbReference>
<reference evidence="4" key="1">
    <citation type="submission" date="2019-03" db="EMBL/GenBank/DDBJ databases">
        <authorList>
            <person name="Hao L."/>
        </authorList>
    </citation>
    <scope>NUCLEOTIDE SEQUENCE</scope>
</reference>
<dbReference type="EMBL" id="CAADRN010000181">
    <property type="protein sequence ID" value="VFU14742.1"/>
    <property type="molecule type" value="Genomic_DNA"/>
</dbReference>
<evidence type="ECO:0000256" key="2">
    <source>
        <dbReference type="ARBA" id="ARBA00023239"/>
    </source>
</evidence>
<evidence type="ECO:0000259" key="3">
    <source>
        <dbReference type="SMART" id="SM01007"/>
    </source>
</evidence>
<name>A0A485LZP8_9ZZZZ</name>
<evidence type="ECO:0000256" key="1">
    <source>
        <dbReference type="ARBA" id="ARBA00022723"/>
    </source>
</evidence>
<sequence length="196" mass="21099">MLKDFQRFGRDLFLAGLNSSHSGNLSVRRGDKIIITRRGSMLGNLAEQDIIETGLQKNDGESGLASTEIGVHRSIYMGTSALAIVHAHPVHAVALSLLEDQIIPVDAEGAYLLKRIPVLAAANPIGSKELEENLPPLLKEYKIALVRGHGSFAAGQKLEEAYQWTSSLENACRIIYLNRTLQGMGGPAAKTGATGR</sequence>
<dbReference type="InterPro" id="IPR001303">
    <property type="entry name" value="Aldolase_II/adducin_N"/>
</dbReference>
<dbReference type="NCBIfam" id="NF006413">
    <property type="entry name" value="PRK08660.1"/>
    <property type="match status" value="1"/>
</dbReference>
<dbReference type="SMART" id="SM01007">
    <property type="entry name" value="Aldolase_II"/>
    <property type="match status" value="1"/>
</dbReference>
<evidence type="ECO:0000313" key="4">
    <source>
        <dbReference type="EMBL" id="VFU14742.1"/>
    </source>
</evidence>
<feature type="domain" description="Class II aldolase/adducin N-terminal" evidence="3">
    <location>
        <begin position="3"/>
        <end position="176"/>
    </location>
</feature>
<organism evidence="4">
    <name type="scientific">anaerobic digester metagenome</name>
    <dbReference type="NCBI Taxonomy" id="1263854"/>
    <lineage>
        <taxon>unclassified sequences</taxon>
        <taxon>metagenomes</taxon>
        <taxon>ecological metagenomes</taxon>
    </lineage>
</organism>
<dbReference type="GO" id="GO:0046872">
    <property type="term" value="F:metal ion binding"/>
    <property type="evidence" value="ECO:0007669"/>
    <property type="project" value="UniProtKB-KW"/>
</dbReference>
<dbReference type="Pfam" id="PF00596">
    <property type="entry name" value="Aldolase_II"/>
    <property type="match status" value="1"/>
</dbReference>
<dbReference type="InterPro" id="IPR050197">
    <property type="entry name" value="Aldolase_class_II_sugar_metab"/>
</dbReference>
<protein>
    <submittedName>
        <fullName evidence="4">L-fuculose phosphate aldolase</fullName>
        <ecNumber evidence="4">4.1.2.17</ecNumber>
    </submittedName>
</protein>
<dbReference type="GO" id="GO:0005829">
    <property type="term" value="C:cytosol"/>
    <property type="evidence" value="ECO:0007669"/>
    <property type="project" value="TreeGrafter"/>
</dbReference>
<dbReference type="EC" id="4.1.2.17" evidence="4"/>
<dbReference type="AlphaFoldDB" id="A0A485LZP8"/>
<dbReference type="GO" id="GO:0008738">
    <property type="term" value="F:L-fuculose-phosphate aldolase activity"/>
    <property type="evidence" value="ECO:0007669"/>
    <property type="project" value="UniProtKB-EC"/>
</dbReference>